<organism evidence="1 2">
    <name type="scientific">Eubacterium pyruvativorans</name>
    <dbReference type="NCBI Taxonomy" id="155865"/>
    <lineage>
        <taxon>Bacteria</taxon>
        <taxon>Bacillati</taxon>
        <taxon>Bacillota</taxon>
        <taxon>Clostridia</taxon>
        <taxon>Eubacteriales</taxon>
        <taxon>Eubacteriaceae</taxon>
        <taxon>Eubacterium</taxon>
    </lineage>
</organism>
<dbReference type="AlphaFoldDB" id="A0A1I7I9N0"/>
<dbReference type="RefSeq" id="WP_090472101.1">
    <property type="nucleotide sequence ID" value="NZ_FOWF01000037.1"/>
</dbReference>
<keyword evidence="2" id="KW-1185">Reference proteome</keyword>
<protein>
    <submittedName>
        <fullName evidence="1">Uncharacterized protein</fullName>
    </submittedName>
</protein>
<proteinExistence type="predicted"/>
<dbReference type="Proteomes" id="UP000198817">
    <property type="component" value="Unassembled WGS sequence"/>
</dbReference>
<gene>
    <name evidence="1" type="ORF">SAMN05216508_1365</name>
</gene>
<dbReference type="STRING" id="155865.SAMN05216515_1377"/>
<accession>A0A1I7I9N0</accession>
<sequence length="209" mass="23588">MDYKVNERYLEKVIEIKNATDEFAFDEDKLAKYISSHITTDDDGVKFIFAGYLDAIEKAADEASLELDMTYDTLPNLMPATIMMTHMQHTYGYDNDENAEITMKTLAAYLTLMAVNNHGAKVNVNKKGRSQSKRPELWGNQFYLRINNKRESDLLPYALGGIYESHIEVDNGFAADVNSLIGAYLRITGVNLADYGLLNLVVSFDETTN</sequence>
<dbReference type="EMBL" id="FPBT01000036">
    <property type="protein sequence ID" value="SFU69631.1"/>
    <property type="molecule type" value="Genomic_DNA"/>
</dbReference>
<evidence type="ECO:0000313" key="2">
    <source>
        <dbReference type="Proteomes" id="UP000198817"/>
    </source>
</evidence>
<reference evidence="1 2" key="1">
    <citation type="submission" date="2016-10" db="EMBL/GenBank/DDBJ databases">
        <authorList>
            <person name="de Groot N.N."/>
        </authorList>
    </citation>
    <scope>NUCLEOTIDE SEQUENCE [LARGE SCALE GENOMIC DNA]</scope>
    <source>
        <strain evidence="1 2">KHGC13</strain>
    </source>
</reference>
<evidence type="ECO:0000313" key="1">
    <source>
        <dbReference type="EMBL" id="SFU69631.1"/>
    </source>
</evidence>
<name>A0A1I7I9N0_9FIRM</name>